<dbReference type="AlphaFoldDB" id="E5A6L1"/>
<keyword evidence="3" id="KW-1185">Reference proteome</keyword>
<keyword evidence="1" id="KW-1133">Transmembrane helix</keyword>
<keyword evidence="1" id="KW-0812">Transmembrane</keyword>
<dbReference type="VEuPathDB" id="FungiDB:LEMA_uP084950.1"/>
<organism evidence="2 3">
    <name type="scientific">Leptosphaeria maculans (strain JN3 / isolate v23.1.3 / race Av1-4-5-6-7-8)</name>
    <name type="common">Blackleg fungus</name>
    <name type="synonym">Phoma lingam</name>
    <dbReference type="NCBI Taxonomy" id="985895"/>
    <lineage>
        <taxon>Eukaryota</taxon>
        <taxon>Fungi</taxon>
        <taxon>Dikarya</taxon>
        <taxon>Ascomycota</taxon>
        <taxon>Pezizomycotina</taxon>
        <taxon>Dothideomycetes</taxon>
        <taxon>Pleosporomycetidae</taxon>
        <taxon>Pleosporales</taxon>
        <taxon>Pleosporineae</taxon>
        <taxon>Leptosphaeriaceae</taxon>
        <taxon>Plenodomus</taxon>
        <taxon>Plenodomus lingam/Leptosphaeria maculans species complex</taxon>
    </lineage>
</organism>
<gene>
    <name evidence="2" type="ORF">LEMA_uP084950.1</name>
</gene>
<evidence type="ECO:0000313" key="2">
    <source>
        <dbReference type="EMBL" id="CBX99256.1"/>
    </source>
</evidence>
<dbReference type="InParanoid" id="E5A6L1"/>
<evidence type="ECO:0000313" key="3">
    <source>
        <dbReference type="Proteomes" id="UP000002668"/>
    </source>
</evidence>
<dbReference type="Proteomes" id="UP000002668">
    <property type="component" value="Genome"/>
</dbReference>
<sequence>MVPFVAVRAEEFGIFVGKTVLLASCYFLILSHGRFTGAIQPDRLVNLFAGAFWEEQDPGRDHWRRRPALRIIFIIGEPISMLNQEGSLEVEAFE</sequence>
<keyword evidence="1" id="KW-0472">Membrane</keyword>
<accession>E5A6L1</accession>
<dbReference type="HOGENOM" id="CLU_2386588_0_0_1"/>
<proteinExistence type="predicted"/>
<protein>
    <submittedName>
        <fullName evidence="2">Uncharacterized protein</fullName>
    </submittedName>
</protein>
<name>E5A6L1_LEPMJ</name>
<dbReference type="EMBL" id="FP929135">
    <property type="protein sequence ID" value="CBX99256.1"/>
    <property type="molecule type" value="Genomic_DNA"/>
</dbReference>
<reference evidence="3" key="1">
    <citation type="journal article" date="2011" name="Nat. Commun.">
        <title>Effector diversification within compartments of the Leptosphaeria maculans genome affected by Repeat-Induced Point mutations.</title>
        <authorList>
            <person name="Rouxel T."/>
            <person name="Grandaubert J."/>
            <person name="Hane J.K."/>
            <person name="Hoede C."/>
            <person name="van de Wouw A.P."/>
            <person name="Couloux A."/>
            <person name="Dominguez V."/>
            <person name="Anthouard V."/>
            <person name="Bally P."/>
            <person name="Bourras S."/>
            <person name="Cozijnsen A.J."/>
            <person name="Ciuffetti L.M."/>
            <person name="Degrave A."/>
            <person name="Dilmaghani A."/>
            <person name="Duret L."/>
            <person name="Fudal I."/>
            <person name="Goodwin S.B."/>
            <person name="Gout L."/>
            <person name="Glaser N."/>
            <person name="Linglin J."/>
            <person name="Kema G.H.J."/>
            <person name="Lapalu N."/>
            <person name="Lawrence C.B."/>
            <person name="May K."/>
            <person name="Meyer M."/>
            <person name="Ollivier B."/>
            <person name="Poulain J."/>
            <person name="Schoch C.L."/>
            <person name="Simon A."/>
            <person name="Spatafora J.W."/>
            <person name="Stachowiak A."/>
            <person name="Turgeon B.G."/>
            <person name="Tyler B.M."/>
            <person name="Vincent D."/>
            <person name="Weissenbach J."/>
            <person name="Amselem J."/>
            <person name="Quesneville H."/>
            <person name="Oliver R.P."/>
            <person name="Wincker P."/>
            <person name="Balesdent M.-H."/>
            <person name="Howlett B.J."/>
        </authorList>
    </citation>
    <scope>NUCLEOTIDE SEQUENCE [LARGE SCALE GENOMIC DNA]</scope>
    <source>
        <strain evidence="3">JN3 / isolate v23.1.3 / race Av1-4-5-6-7-8</strain>
    </source>
</reference>
<evidence type="ECO:0000256" key="1">
    <source>
        <dbReference type="SAM" id="Phobius"/>
    </source>
</evidence>
<feature type="transmembrane region" description="Helical" evidence="1">
    <location>
        <begin position="12"/>
        <end position="30"/>
    </location>
</feature>